<evidence type="ECO:0000256" key="1">
    <source>
        <dbReference type="SAM" id="SignalP"/>
    </source>
</evidence>
<dbReference type="EMBL" id="CP036280">
    <property type="protein sequence ID" value="QDU72149.1"/>
    <property type="molecule type" value="Genomic_DNA"/>
</dbReference>
<name>A0A518BYU8_9BACT</name>
<dbReference type="Proteomes" id="UP000320386">
    <property type="component" value="Chromosome"/>
</dbReference>
<dbReference type="KEGG" id="mcad:Pan265_20120"/>
<feature type="chain" id="PRO_5022164255" description="PEP-CTERM protein-sorting domain-containing protein" evidence="1">
    <location>
        <begin position="23"/>
        <end position="253"/>
    </location>
</feature>
<evidence type="ECO:0000313" key="3">
    <source>
        <dbReference type="Proteomes" id="UP000320386"/>
    </source>
</evidence>
<reference evidence="2 3" key="1">
    <citation type="submission" date="2019-02" db="EMBL/GenBank/DDBJ databases">
        <title>Deep-cultivation of Planctomycetes and their phenomic and genomic characterization uncovers novel biology.</title>
        <authorList>
            <person name="Wiegand S."/>
            <person name="Jogler M."/>
            <person name="Boedeker C."/>
            <person name="Pinto D."/>
            <person name="Vollmers J."/>
            <person name="Rivas-Marin E."/>
            <person name="Kohn T."/>
            <person name="Peeters S.H."/>
            <person name="Heuer A."/>
            <person name="Rast P."/>
            <person name="Oberbeckmann S."/>
            <person name="Bunk B."/>
            <person name="Jeske O."/>
            <person name="Meyerdierks A."/>
            <person name="Storesund J.E."/>
            <person name="Kallscheuer N."/>
            <person name="Luecker S."/>
            <person name="Lage O.M."/>
            <person name="Pohl T."/>
            <person name="Merkel B.J."/>
            <person name="Hornburger P."/>
            <person name="Mueller R.-W."/>
            <person name="Bruemmer F."/>
            <person name="Labrenz M."/>
            <person name="Spormann A.M."/>
            <person name="Op den Camp H."/>
            <person name="Overmann J."/>
            <person name="Amann R."/>
            <person name="Jetten M.S.M."/>
            <person name="Mascher T."/>
            <person name="Medema M.H."/>
            <person name="Devos D.P."/>
            <person name="Kaster A.-K."/>
            <person name="Ovreas L."/>
            <person name="Rohde M."/>
            <person name="Galperin M.Y."/>
            <person name="Jogler C."/>
        </authorList>
    </citation>
    <scope>NUCLEOTIDE SEQUENCE [LARGE SCALE GENOMIC DNA]</scope>
    <source>
        <strain evidence="2 3">Pan265</strain>
    </source>
</reference>
<evidence type="ECO:0008006" key="4">
    <source>
        <dbReference type="Google" id="ProtNLM"/>
    </source>
</evidence>
<keyword evidence="3" id="KW-1185">Reference proteome</keyword>
<feature type="signal peptide" evidence="1">
    <location>
        <begin position="1"/>
        <end position="22"/>
    </location>
</feature>
<evidence type="ECO:0000313" key="2">
    <source>
        <dbReference type="EMBL" id="QDU72149.1"/>
    </source>
</evidence>
<gene>
    <name evidence="2" type="ORF">Pan265_20120</name>
</gene>
<proteinExistence type="predicted"/>
<dbReference type="AlphaFoldDB" id="A0A518BYU8"/>
<keyword evidence="1" id="KW-0732">Signal</keyword>
<sequence precursor="true">MKMMTKSLVCTLALGLTGVAYAEEGHEEHAHGDALLIVSPEGELEVGVYDFGDNELVTTHAHVFEGEFDDFGVSDEPGINALSGSSDQIPAGYAALPVLTDVTFTATAFDLDGATANLMFWDGHDDPAFAPISGGTFLNISKAPAVLFSANLDGSDSDVSGFVIESTDASGFLHKHVDFALINAVAVPEGIYVWSFTFEVGDLTSEPVYFVHGFGLHDEEAHEAAVEHIEAALVPEPVSATLMLIGLGALCRR</sequence>
<protein>
    <recommendedName>
        <fullName evidence="4">PEP-CTERM protein-sorting domain-containing protein</fullName>
    </recommendedName>
</protein>
<organism evidence="2 3">
    <name type="scientific">Mucisphaera calidilacus</name>
    <dbReference type="NCBI Taxonomy" id="2527982"/>
    <lineage>
        <taxon>Bacteria</taxon>
        <taxon>Pseudomonadati</taxon>
        <taxon>Planctomycetota</taxon>
        <taxon>Phycisphaerae</taxon>
        <taxon>Phycisphaerales</taxon>
        <taxon>Phycisphaeraceae</taxon>
        <taxon>Mucisphaera</taxon>
    </lineage>
</organism>
<accession>A0A518BYU8</accession>